<feature type="repeat" description="WD" evidence="4">
    <location>
        <begin position="464"/>
        <end position="489"/>
    </location>
</feature>
<keyword evidence="3" id="KW-0106">Calcium</keyword>
<dbReference type="SUPFAM" id="SSF50998">
    <property type="entry name" value="Quinoprotein alcohol dehydrogenase-like"/>
    <property type="match status" value="1"/>
</dbReference>
<dbReference type="InterPro" id="IPR011047">
    <property type="entry name" value="Quinoprotein_ADH-like_sf"/>
</dbReference>
<keyword evidence="1 4" id="KW-0853">WD repeat</keyword>
<dbReference type="PROSITE" id="PS50294">
    <property type="entry name" value="WD_REPEATS_REGION"/>
    <property type="match status" value="2"/>
</dbReference>
<evidence type="ECO:0000313" key="7">
    <source>
        <dbReference type="Proteomes" id="UP000287033"/>
    </source>
</evidence>
<dbReference type="InterPro" id="IPR036322">
    <property type="entry name" value="WD40_repeat_dom_sf"/>
</dbReference>
<dbReference type="AlphaFoldDB" id="A0A401S857"/>
<dbReference type="InterPro" id="IPR001680">
    <property type="entry name" value="WD40_rpt"/>
</dbReference>
<reference evidence="6 7" key="1">
    <citation type="journal article" date="2018" name="Nat. Ecol. Evol.">
        <title>Shark genomes provide insights into elasmobranch evolution and the origin of vertebrates.</title>
        <authorList>
            <person name="Hara Y"/>
            <person name="Yamaguchi K"/>
            <person name="Onimaru K"/>
            <person name="Kadota M"/>
            <person name="Koyanagi M"/>
            <person name="Keeley SD"/>
            <person name="Tatsumi K"/>
            <person name="Tanaka K"/>
            <person name="Motone F"/>
            <person name="Kageyama Y"/>
            <person name="Nozu R"/>
            <person name="Adachi N"/>
            <person name="Nishimura O"/>
            <person name="Nakagawa R"/>
            <person name="Tanegashima C"/>
            <person name="Kiyatake I"/>
            <person name="Matsumoto R"/>
            <person name="Murakumo K"/>
            <person name="Nishida K"/>
            <person name="Terakita A"/>
            <person name="Kuratani S"/>
            <person name="Sato K"/>
            <person name="Hyodo S Kuraku.S."/>
        </authorList>
    </citation>
    <scope>NUCLEOTIDE SEQUENCE [LARGE SCALE GENOMIC DNA]</scope>
</reference>
<dbReference type="SMART" id="SM00320">
    <property type="entry name" value="WD40"/>
    <property type="match status" value="10"/>
</dbReference>
<evidence type="ECO:0000259" key="5">
    <source>
        <dbReference type="PROSITE" id="PS50222"/>
    </source>
</evidence>
<dbReference type="PROSITE" id="PS50222">
    <property type="entry name" value="EF_HAND_2"/>
    <property type="match status" value="1"/>
</dbReference>
<dbReference type="OMA" id="INIREPN"/>
<dbReference type="InterPro" id="IPR051242">
    <property type="entry name" value="WD-EF-hand_domain"/>
</dbReference>
<proteinExistence type="predicted"/>
<dbReference type="PROSITE" id="PS50082">
    <property type="entry name" value="WD_REPEATS_2"/>
    <property type="match status" value="6"/>
</dbReference>
<evidence type="ECO:0000256" key="2">
    <source>
        <dbReference type="ARBA" id="ARBA00022737"/>
    </source>
</evidence>
<evidence type="ECO:0000313" key="6">
    <source>
        <dbReference type="EMBL" id="GCC26582.1"/>
    </source>
</evidence>
<dbReference type="CDD" id="cd00200">
    <property type="entry name" value="WD40"/>
    <property type="match status" value="1"/>
</dbReference>
<organism evidence="6 7">
    <name type="scientific">Chiloscyllium punctatum</name>
    <name type="common">Brownbanded bambooshark</name>
    <name type="synonym">Hemiscyllium punctatum</name>
    <dbReference type="NCBI Taxonomy" id="137246"/>
    <lineage>
        <taxon>Eukaryota</taxon>
        <taxon>Metazoa</taxon>
        <taxon>Chordata</taxon>
        <taxon>Craniata</taxon>
        <taxon>Vertebrata</taxon>
        <taxon>Chondrichthyes</taxon>
        <taxon>Elasmobranchii</taxon>
        <taxon>Galeomorphii</taxon>
        <taxon>Galeoidea</taxon>
        <taxon>Orectolobiformes</taxon>
        <taxon>Hemiscylliidae</taxon>
        <taxon>Chiloscyllium</taxon>
    </lineage>
</organism>
<name>A0A401S857_CHIPU</name>
<dbReference type="Gene3D" id="1.10.238.10">
    <property type="entry name" value="EF-hand"/>
    <property type="match status" value="1"/>
</dbReference>
<feature type="repeat" description="WD" evidence="4">
    <location>
        <begin position="588"/>
        <end position="629"/>
    </location>
</feature>
<evidence type="ECO:0000256" key="4">
    <source>
        <dbReference type="PROSITE-ProRule" id="PRU00221"/>
    </source>
</evidence>
<accession>A0A401S857</accession>
<dbReference type="PANTHER" id="PTHR44324:SF4">
    <property type="entry name" value="WD40 REPEAT DOMAIN 95"/>
    <property type="match status" value="1"/>
</dbReference>
<dbReference type="InterPro" id="IPR002048">
    <property type="entry name" value="EF_hand_dom"/>
</dbReference>
<dbReference type="EMBL" id="BEZZ01000129">
    <property type="protein sequence ID" value="GCC26582.1"/>
    <property type="molecule type" value="Genomic_DNA"/>
</dbReference>
<dbReference type="Proteomes" id="UP000287033">
    <property type="component" value="Unassembled WGS sequence"/>
</dbReference>
<feature type="repeat" description="WD" evidence="4">
    <location>
        <begin position="731"/>
        <end position="763"/>
    </location>
</feature>
<dbReference type="InterPro" id="IPR018247">
    <property type="entry name" value="EF_Hand_1_Ca_BS"/>
</dbReference>
<dbReference type="OrthoDB" id="5980302at2759"/>
<feature type="domain" description="EF-hand" evidence="5">
    <location>
        <begin position="161"/>
        <end position="196"/>
    </location>
</feature>
<dbReference type="InterPro" id="IPR019775">
    <property type="entry name" value="WD40_repeat_CS"/>
</dbReference>
<protein>
    <recommendedName>
        <fullName evidence="5">EF-hand domain-containing protein</fullName>
    </recommendedName>
</protein>
<keyword evidence="2" id="KW-0677">Repeat</keyword>
<sequence length="1089" mass="123351">MPLGKKVRPSSAAGKLETFAISSIFQDIRSDAVKPTIPRIKSSQARAKTSIPGTRRGLTPIGWRSQVEQEEHPEWLEWELIKHRSRRHSVGLFQNVATSDNIQKFGDTLKSLRKGKIEQQVSLEHLKSMQAAFEEFENAGRKYLDVEAFKEIMKKCLGFHGVHDQIGELFRKIDYSASGQIDWDEFCTYMQLKYKKIEESNSQSKHTSFALPAMVREFSHAGQILRICYTPDDTFIMMREDGIISFWSAELKLKRTRRLFERPTGRKPKWITDFTIMSQYNKFILSTGDREIQIYELSTLEPYCQVTGLETGPLQLDYCSTGEDDCMILYGDNQGCINILLLTSVGETLRTWKKWPRVDNFPTISIENSSLSPNVTCIRWKVHEDWVTQMKYYDAIGSIISSSNHEATALVIGCTTGTTNVEKQMKGLKECWREGRGIKSHSAPGIPQKRLECDQSVFRVHKGVKTFDFCKKNNLIVTGGIDRIVRMWNPYIPGKPTGLLRGHSAPIFYLNISTDDNKLFSVSTDNTVKIWDIEDQSCLFTANSKASQIKGDVSACHYVPGLKGLCIAADGVALLHLRTEPQSKPNRICSHNEPALCCKYSHEFRQVISCSEGSVIKVWDLDTGKLIFEFSGAHGDSAISCMTFDDSGRRLITGGRDGCLKIWNHNNGHCLRILKKENRCDEICDCVYVEMHKNKYVLAVGWDRRINIYCDSFGDHHHTQLPEPHWQDDLKRGHKDDILCIAQCPPTLLATSSYDGEIIVWNMISGHIYCHLQIPPTVCRAGEAVDKSVNKVTFLKTRVLKADLGASLVATGSQGLLAFWNLFHGGQLFSTFTASKVKSQISSLAVSADDSLLFAADYVGYIYVYSMKDFAIHGPEVDPPKLVNYWRAHISAVTCIELIEEQKLMVTSSLEGTVRLWSMDGEFIGTFGQLEPWEIHAPASWKHPMVPYEILIDPLSMPIHPVLEEETSFIQLSNFEKNEEIIEDTESKDLQHKFSKSIISDDAINEEIRKKTFQNNLGKRLRHERYQSLNKPLKHGGPDAYHTLKYFEIANAPNKCEKPDLSAAGTDPYATLFLKESTCKPEPEELLAI</sequence>
<dbReference type="Pfam" id="PF00400">
    <property type="entry name" value="WD40"/>
    <property type="match status" value="6"/>
</dbReference>
<evidence type="ECO:0000256" key="1">
    <source>
        <dbReference type="ARBA" id="ARBA00022574"/>
    </source>
</evidence>
<dbReference type="STRING" id="137246.A0A401S857"/>
<dbReference type="InterPro" id="IPR015943">
    <property type="entry name" value="WD40/YVTN_repeat-like_dom_sf"/>
</dbReference>
<comment type="caution">
    <text evidence="6">The sequence shown here is derived from an EMBL/GenBank/DDBJ whole genome shotgun (WGS) entry which is preliminary data.</text>
</comment>
<dbReference type="GO" id="GO:0005509">
    <property type="term" value="F:calcium ion binding"/>
    <property type="evidence" value="ECO:0007669"/>
    <property type="project" value="InterPro"/>
</dbReference>
<keyword evidence="7" id="KW-1185">Reference proteome</keyword>
<dbReference type="SUPFAM" id="SSF47473">
    <property type="entry name" value="EF-hand"/>
    <property type="match status" value="1"/>
</dbReference>
<dbReference type="Gene3D" id="2.130.10.10">
    <property type="entry name" value="YVTN repeat-like/Quinoprotein amine dehydrogenase"/>
    <property type="match status" value="4"/>
</dbReference>
<feature type="repeat" description="WD" evidence="4">
    <location>
        <begin position="637"/>
        <end position="673"/>
    </location>
</feature>
<dbReference type="PROSITE" id="PS00018">
    <property type="entry name" value="EF_HAND_1"/>
    <property type="match status" value="1"/>
</dbReference>
<dbReference type="SUPFAM" id="SSF50978">
    <property type="entry name" value="WD40 repeat-like"/>
    <property type="match status" value="1"/>
</dbReference>
<dbReference type="PANTHER" id="PTHR44324">
    <property type="entry name" value="WD40 REPEAT DOMAIN 95"/>
    <property type="match status" value="1"/>
</dbReference>
<feature type="repeat" description="WD" evidence="4">
    <location>
        <begin position="886"/>
        <end position="920"/>
    </location>
</feature>
<evidence type="ECO:0000256" key="3">
    <source>
        <dbReference type="ARBA" id="ARBA00022837"/>
    </source>
</evidence>
<dbReference type="PROSITE" id="PS00678">
    <property type="entry name" value="WD_REPEATS_1"/>
    <property type="match status" value="2"/>
</dbReference>
<dbReference type="Pfam" id="PF13499">
    <property type="entry name" value="EF-hand_7"/>
    <property type="match status" value="1"/>
</dbReference>
<feature type="repeat" description="WD" evidence="4">
    <location>
        <begin position="500"/>
        <end position="541"/>
    </location>
</feature>
<gene>
    <name evidence="6" type="ORF">chiPu_0004999</name>
</gene>
<dbReference type="SMART" id="SM00054">
    <property type="entry name" value="EFh"/>
    <property type="match status" value="2"/>
</dbReference>
<dbReference type="InterPro" id="IPR011992">
    <property type="entry name" value="EF-hand-dom_pair"/>
</dbReference>